<sequence length="49" mass="5555">MARGPTSRRKDGPSTVVHHTLTNRLSDHGKAGRLKPWEQIPFHTRNPGR</sequence>
<dbReference type="PaxDb" id="882-DVU_2480"/>
<organism evidence="2 3">
    <name type="scientific">Nitratidesulfovibrio vulgaris (strain ATCC 29579 / DSM 644 / CCUG 34227 / NCIMB 8303 / VKM B-1760 / Hildenborough)</name>
    <name type="common">Desulfovibrio vulgaris</name>
    <dbReference type="NCBI Taxonomy" id="882"/>
    <lineage>
        <taxon>Bacteria</taxon>
        <taxon>Pseudomonadati</taxon>
        <taxon>Thermodesulfobacteriota</taxon>
        <taxon>Desulfovibrionia</taxon>
        <taxon>Desulfovibrionales</taxon>
        <taxon>Desulfovibrionaceae</taxon>
        <taxon>Nitratidesulfovibrio</taxon>
    </lineage>
</organism>
<protein>
    <submittedName>
        <fullName evidence="2">Uncharacterized protein</fullName>
    </submittedName>
</protein>
<proteinExistence type="predicted"/>
<gene>
    <name evidence="2" type="ordered locus">DVU_2480</name>
</gene>
<dbReference type="HOGENOM" id="CLU_3134958_0_0_7"/>
<dbReference type="KEGG" id="dvu:DVU_2480"/>
<evidence type="ECO:0000256" key="1">
    <source>
        <dbReference type="SAM" id="MobiDB-lite"/>
    </source>
</evidence>
<dbReference type="AlphaFoldDB" id="Q728X2"/>
<name>Q728X2_NITV2</name>
<feature type="region of interest" description="Disordered" evidence="1">
    <location>
        <begin position="1"/>
        <end position="49"/>
    </location>
</feature>
<dbReference type="EnsemblBacteria" id="AAS96952">
    <property type="protein sequence ID" value="AAS96952"/>
    <property type="gene ID" value="DVU_2480"/>
</dbReference>
<keyword evidence="3" id="KW-1185">Reference proteome</keyword>
<evidence type="ECO:0000313" key="2">
    <source>
        <dbReference type="EMBL" id="AAS96952.1"/>
    </source>
</evidence>
<evidence type="ECO:0000313" key="3">
    <source>
        <dbReference type="Proteomes" id="UP000002194"/>
    </source>
</evidence>
<accession>Q728X2</accession>
<reference evidence="2 3" key="1">
    <citation type="journal article" date="2004" name="Nat. Biotechnol.">
        <title>The genome sequence of the anaerobic, sulfate-reducing bacterium Desulfovibrio vulgaris Hildenborough.</title>
        <authorList>
            <person name="Heidelberg J.F."/>
            <person name="Seshadri R."/>
            <person name="Haveman S.A."/>
            <person name="Hemme C.L."/>
            <person name="Paulsen I.T."/>
            <person name="Kolonay J.F."/>
            <person name="Eisen J.A."/>
            <person name="Ward N."/>
            <person name="Methe B."/>
            <person name="Brinkac L.M."/>
            <person name="Daugherty S.C."/>
            <person name="Deboy R.T."/>
            <person name="Dodson R.J."/>
            <person name="Durkin A.S."/>
            <person name="Madupu R."/>
            <person name="Nelson W.C."/>
            <person name="Sullivan S.A."/>
            <person name="Fouts D."/>
            <person name="Haft D.H."/>
            <person name="Selengut J."/>
            <person name="Peterson J.D."/>
            <person name="Davidsen T.M."/>
            <person name="Zafar N."/>
            <person name="Zhou L."/>
            <person name="Radune D."/>
            <person name="Dimitrov G."/>
            <person name="Hance M."/>
            <person name="Tran K."/>
            <person name="Khouri H."/>
            <person name="Gill J."/>
            <person name="Utterback T.R."/>
            <person name="Feldblyum T.V."/>
            <person name="Wall J.D."/>
            <person name="Voordouw G."/>
            <person name="Fraser C.M."/>
        </authorList>
    </citation>
    <scope>NUCLEOTIDE SEQUENCE [LARGE SCALE GENOMIC DNA]</scope>
    <source>
        <strain evidence="3">ATCC 29579 / DSM 644 / NCIMB 8303 / VKM B-1760 / Hildenborough</strain>
    </source>
</reference>
<dbReference type="EMBL" id="AE017285">
    <property type="protein sequence ID" value="AAS96952.1"/>
    <property type="molecule type" value="Genomic_DNA"/>
</dbReference>
<dbReference type="Proteomes" id="UP000002194">
    <property type="component" value="Chromosome"/>
</dbReference>